<dbReference type="EMBL" id="MFNF01000057">
    <property type="protein sequence ID" value="OGG99393.1"/>
    <property type="molecule type" value="Genomic_DNA"/>
</dbReference>
<comment type="similarity">
    <text evidence="1 4 5">Belongs to the bacterial ribosomal protein bL17 family.</text>
</comment>
<evidence type="ECO:0000313" key="8">
    <source>
        <dbReference type="Proteomes" id="UP000177583"/>
    </source>
</evidence>
<evidence type="ECO:0000313" key="7">
    <source>
        <dbReference type="EMBL" id="OGG99393.1"/>
    </source>
</evidence>
<evidence type="ECO:0000256" key="5">
    <source>
        <dbReference type="RuleBase" id="RU000660"/>
    </source>
</evidence>
<evidence type="ECO:0000256" key="3">
    <source>
        <dbReference type="ARBA" id="ARBA00023274"/>
    </source>
</evidence>
<evidence type="ECO:0000256" key="2">
    <source>
        <dbReference type="ARBA" id="ARBA00022980"/>
    </source>
</evidence>
<comment type="subunit">
    <text evidence="4">Part of the 50S ribosomal subunit. Contacts protein L32.</text>
</comment>
<dbReference type="GO" id="GO:0003735">
    <property type="term" value="F:structural constituent of ribosome"/>
    <property type="evidence" value="ECO:0007669"/>
    <property type="project" value="InterPro"/>
</dbReference>
<evidence type="ECO:0000256" key="4">
    <source>
        <dbReference type="HAMAP-Rule" id="MF_01368"/>
    </source>
</evidence>
<dbReference type="Proteomes" id="UP000177583">
    <property type="component" value="Unassembled WGS sequence"/>
</dbReference>
<dbReference type="AlphaFoldDB" id="A0A1F6GMQ0"/>
<protein>
    <recommendedName>
        <fullName evidence="4">Large ribosomal subunit protein bL17</fullName>
    </recommendedName>
</protein>
<organism evidence="7 8">
    <name type="scientific">Candidatus Lambdaproteobacteria bacterium RIFOXYD2_FULL_56_26</name>
    <dbReference type="NCBI Taxonomy" id="1817773"/>
    <lineage>
        <taxon>Bacteria</taxon>
        <taxon>Pseudomonadati</taxon>
        <taxon>Pseudomonadota</taxon>
        <taxon>Candidatus Lambdaproteobacteria</taxon>
    </lineage>
</organism>
<dbReference type="PANTHER" id="PTHR14413">
    <property type="entry name" value="RIBOSOMAL PROTEIN L17"/>
    <property type="match status" value="1"/>
</dbReference>
<dbReference type="InterPro" id="IPR000456">
    <property type="entry name" value="Ribosomal_bL17"/>
</dbReference>
<gene>
    <name evidence="4" type="primary">rplQ</name>
    <name evidence="7" type="ORF">A2557_12395</name>
</gene>
<dbReference type="GO" id="GO:0022625">
    <property type="term" value="C:cytosolic large ribosomal subunit"/>
    <property type="evidence" value="ECO:0007669"/>
    <property type="project" value="TreeGrafter"/>
</dbReference>
<dbReference type="InterPro" id="IPR036373">
    <property type="entry name" value="Ribosomal_bL17_sf"/>
</dbReference>
<accession>A0A1F6GMQ0</accession>
<dbReference type="SUPFAM" id="SSF64263">
    <property type="entry name" value="Prokaryotic ribosomal protein L17"/>
    <property type="match status" value="1"/>
</dbReference>
<name>A0A1F6GMQ0_9PROT</name>
<sequence length="170" mass="18887">MRHLKAGKRLGVVTSHRKAMIRNLVTSLLEHGQIRTTVTRAKEMRRMTDRMIGLAKRNLATEGGDLHAKRQAMAFLNNKEAYHKLFDQYGELFKDRNGGYTRIYKLGNRLGDNAQVALIQLVGLEGEAVAKKAAKSETIKEVKGELQASQKEAAPKKASTKKAKAETAEA</sequence>
<proteinExistence type="inferred from homology"/>
<dbReference type="Gene3D" id="3.90.1030.10">
    <property type="entry name" value="Ribosomal protein L17"/>
    <property type="match status" value="1"/>
</dbReference>
<keyword evidence="2 4" id="KW-0689">Ribosomal protein</keyword>
<dbReference type="GO" id="GO:0006412">
    <property type="term" value="P:translation"/>
    <property type="evidence" value="ECO:0007669"/>
    <property type="project" value="UniProtKB-UniRule"/>
</dbReference>
<comment type="caution">
    <text evidence="7">The sequence shown here is derived from an EMBL/GenBank/DDBJ whole genome shotgun (WGS) entry which is preliminary data.</text>
</comment>
<evidence type="ECO:0000256" key="1">
    <source>
        <dbReference type="ARBA" id="ARBA00008777"/>
    </source>
</evidence>
<dbReference type="Pfam" id="PF01196">
    <property type="entry name" value="Ribosomal_L17"/>
    <property type="match status" value="1"/>
</dbReference>
<dbReference type="PANTHER" id="PTHR14413:SF16">
    <property type="entry name" value="LARGE RIBOSOMAL SUBUNIT PROTEIN BL17M"/>
    <property type="match status" value="1"/>
</dbReference>
<keyword evidence="3 4" id="KW-0687">Ribonucleoprotein</keyword>
<feature type="region of interest" description="Disordered" evidence="6">
    <location>
        <begin position="140"/>
        <end position="170"/>
    </location>
</feature>
<dbReference type="NCBIfam" id="TIGR00059">
    <property type="entry name" value="L17"/>
    <property type="match status" value="1"/>
</dbReference>
<dbReference type="HAMAP" id="MF_01368">
    <property type="entry name" value="Ribosomal_bL17"/>
    <property type="match status" value="1"/>
</dbReference>
<reference evidence="7 8" key="1">
    <citation type="journal article" date="2016" name="Nat. Commun.">
        <title>Thousands of microbial genomes shed light on interconnected biogeochemical processes in an aquifer system.</title>
        <authorList>
            <person name="Anantharaman K."/>
            <person name="Brown C.T."/>
            <person name="Hug L.A."/>
            <person name="Sharon I."/>
            <person name="Castelle C.J."/>
            <person name="Probst A.J."/>
            <person name="Thomas B.C."/>
            <person name="Singh A."/>
            <person name="Wilkins M.J."/>
            <person name="Karaoz U."/>
            <person name="Brodie E.L."/>
            <person name="Williams K.H."/>
            <person name="Hubbard S.S."/>
            <person name="Banfield J.F."/>
        </authorList>
    </citation>
    <scope>NUCLEOTIDE SEQUENCE [LARGE SCALE GENOMIC DNA]</scope>
</reference>
<evidence type="ECO:0000256" key="6">
    <source>
        <dbReference type="SAM" id="MobiDB-lite"/>
    </source>
</evidence>